<keyword evidence="4" id="KW-0238">DNA-binding</keyword>
<dbReference type="EMBL" id="MHIG01000006">
    <property type="protein sequence ID" value="OGY48037.1"/>
    <property type="molecule type" value="Genomic_DNA"/>
</dbReference>
<dbReference type="InterPro" id="IPR039425">
    <property type="entry name" value="RNA_pol_sigma-70-like"/>
</dbReference>
<dbReference type="InterPro" id="IPR036388">
    <property type="entry name" value="WH-like_DNA-bd_sf"/>
</dbReference>
<comment type="similarity">
    <text evidence="1">Belongs to the sigma-70 factor family. ECF subfamily.</text>
</comment>
<evidence type="ECO:0000313" key="9">
    <source>
        <dbReference type="Proteomes" id="UP000178385"/>
    </source>
</evidence>
<evidence type="ECO:0000256" key="1">
    <source>
        <dbReference type="ARBA" id="ARBA00010641"/>
    </source>
</evidence>
<dbReference type="InterPro" id="IPR013249">
    <property type="entry name" value="RNA_pol_sigma70_r4_t2"/>
</dbReference>
<sequence length="189" mass="21884">MTINQHSCEGKTEAELIRLARGDAEYFVCIMRRFEAPLLRYIHRITSVDDDGAADLLQEIFIKAYKNLNAIDETISVSAWLYRTTRNHVISAHRKRLVRPQLLESNDDEFINTIASDVDLTLATDQLLLRERLNAAIDQLSDKYREVIILRYFEEKEYKEISDITKKPIGTISTLLNRAKGELKRLLTT</sequence>
<comment type="caution">
    <text evidence="8">The sequence shown here is derived from an EMBL/GenBank/DDBJ whole genome shotgun (WGS) entry which is preliminary data.</text>
</comment>
<dbReference type="PANTHER" id="PTHR43133">
    <property type="entry name" value="RNA POLYMERASE ECF-TYPE SIGMA FACTO"/>
    <property type="match status" value="1"/>
</dbReference>
<dbReference type="GO" id="GO:0016987">
    <property type="term" value="F:sigma factor activity"/>
    <property type="evidence" value="ECO:0007669"/>
    <property type="project" value="UniProtKB-KW"/>
</dbReference>
<evidence type="ECO:0000256" key="3">
    <source>
        <dbReference type="ARBA" id="ARBA00023082"/>
    </source>
</evidence>
<evidence type="ECO:0000259" key="7">
    <source>
        <dbReference type="Pfam" id="PF08281"/>
    </source>
</evidence>
<feature type="domain" description="RNA polymerase sigma factor 70 region 4 type 2" evidence="7">
    <location>
        <begin position="131"/>
        <end position="182"/>
    </location>
</feature>
<dbReference type="InterPro" id="IPR013324">
    <property type="entry name" value="RNA_pol_sigma_r3/r4-like"/>
</dbReference>
<dbReference type="Gene3D" id="1.10.10.10">
    <property type="entry name" value="Winged helix-like DNA-binding domain superfamily/Winged helix DNA-binding domain"/>
    <property type="match status" value="1"/>
</dbReference>
<dbReference type="Proteomes" id="UP000178385">
    <property type="component" value="Unassembled WGS sequence"/>
</dbReference>
<feature type="domain" description="RNA polymerase sigma-70 region 2" evidence="6">
    <location>
        <begin position="32"/>
        <end position="96"/>
    </location>
</feature>
<dbReference type="NCBIfam" id="TIGR02937">
    <property type="entry name" value="sigma70-ECF"/>
    <property type="match status" value="1"/>
</dbReference>
<dbReference type="CDD" id="cd06171">
    <property type="entry name" value="Sigma70_r4"/>
    <property type="match status" value="1"/>
</dbReference>
<name>A0A1G1Y925_9BACT</name>
<dbReference type="GO" id="GO:0006352">
    <property type="term" value="P:DNA-templated transcription initiation"/>
    <property type="evidence" value="ECO:0007669"/>
    <property type="project" value="InterPro"/>
</dbReference>
<keyword evidence="5" id="KW-0804">Transcription</keyword>
<dbReference type="InterPro" id="IPR014284">
    <property type="entry name" value="RNA_pol_sigma-70_dom"/>
</dbReference>
<evidence type="ECO:0000256" key="5">
    <source>
        <dbReference type="ARBA" id="ARBA00023163"/>
    </source>
</evidence>
<accession>A0A1G1Y925</accession>
<evidence type="ECO:0000256" key="4">
    <source>
        <dbReference type="ARBA" id="ARBA00023125"/>
    </source>
</evidence>
<dbReference type="SUPFAM" id="SSF88659">
    <property type="entry name" value="Sigma3 and sigma4 domains of RNA polymerase sigma factors"/>
    <property type="match status" value="1"/>
</dbReference>
<evidence type="ECO:0000256" key="2">
    <source>
        <dbReference type="ARBA" id="ARBA00023015"/>
    </source>
</evidence>
<gene>
    <name evidence="8" type="ORF">A2840_02430</name>
</gene>
<evidence type="ECO:0000259" key="6">
    <source>
        <dbReference type="Pfam" id="PF04542"/>
    </source>
</evidence>
<dbReference type="Pfam" id="PF04542">
    <property type="entry name" value="Sigma70_r2"/>
    <property type="match status" value="1"/>
</dbReference>
<evidence type="ECO:0008006" key="10">
    <source>
        <dbReference type="Google" id="ProtNLM"/>
    </source>
</evidence>
<proteinExistence type="inferred from homology"/>
<dbReference type="AlphaFoldDB" id="A0A1G1Y925"/>
<reference evidence="8 9" key="1">
    <citation type="journal article" date="2016" name="Nat. Commun.">
        <title>Thousands of microbial genomes shed light on interconnected biogeochemical processes in an aquifer system.</title>
        <authorList>
            <person name="Anantharaman K."/>
            <person name="Brown C.T."/>
            <person name="Hug L.A."/>
            <person name="Sharon I."/>
            <person name="Castelle C.J."/>
            <person name="Probst A.J."/>
            <person name="Thomas B.C."/>
            <person name="Singh A."/>
            <person name="Wilkins M.J."/>
            <person name="Karaoz U."/>
            <person name="Brodie E.L."/>
            <person name="Williams K.H."/>
            <person name="Hubbard S.S."/>
            <person name="Banfield J.F."/>
        </authorList>
    </citation>
    <scope>NUCLEOTIDE SEQUENCE [LARGE SCALE GENOMIC DNA]</scope>
</reference>
<organism evidence="8 9">
    <name type="scientific">Candidatus Buchananbacteria bacterium RIFCSPHIGHO2_01_FULL_47_11b</name>
    <dbReference type="NCBI Taxonomy" id="1797537"/>
    <lineage>
        <taxon>Bacteria</taxon>
        <taxon>Candidatus Buchananiibacteriota</taxon>
    </lineage>
</organism>
<evidence type="ECO:0000313" key="8">
    <source>
        <dbReference type="EMBL" id="OGY48037.1"/>
    </source>
</evidence>
<dbReference type="Gene3D" id="1.10.1740.10">
    <property type="match status" value="1"/>
</dbReference>
<dbReference type="SUPFAM" id="SSF88946">
    <property type="entry name" value="Sigma2 domain of RNA polymerase sigma factors"/>
    <property type="match status" value="1"/>
</dbReference>
<dbReference type="Pfam" id="PF08281">
    <property type="entry name" value="Sigma70_r4_2"/>
    <property type="match status" value="1"/>
</dbReference>
<dbReference type="InterPro" id="IPR013325">
    <property type="entry name" value="RNA_pol_sigma_r2"/>
</dbReference>
<dbReference type="GO" id="GO:0003677">
    <property type="term" value="F:DNA binding"/>
    <property type="evidence" value="ECO:0007669"/>
    <property type="project" value="UniProtKB-KW"/>
</dbReference>
<keyword evidence="3" id="KW-0731">Sigma factor</keyword>
<protein>
    <recommendedName>
        <fullName evidence="10">RNA polymerase subunit sigma-24</fullName>
    </recommendedName>
</protein>
<keyword evidence="2" id="KW-0805">Transcription regulation</keyword>
<dbReference type="InterPro" id="IPR007627">
    <property type="entry name" value="RNA_pol_sigma70_r2"/>
</dbReference>
<dbReference type="PANTHER" id="PTHR43133:SF8">
    <property type="entry name" value="RNA POLYMERASE SIGMA FACTOR HI_1459-RELATED"/>
    <property type="match status" value="1"/>
</dbReference>